<dbReference type="EMBL" id="RDQH01000336">
    <property type="protein sequence ID" value="RXH86644.1"/>
    <property type="molecule type" value="Genomic_DNA"/>
</dbReference>
<proteinExistence type="predicted"/>
<dbReference type="AlphaFoldDB" id="A0A498IX08"/>
<dbReference type="SUPFAM" id="SSF50249">
    <property type="entry name" value="Nucleic acid-binding proteins"/>
    <property type="match status" value="1"/>
</dbReference>
<gene>
    <name evidence="1" type="ORF">DVH24_021917</name>
</gene>
<dbReference type="InterPro" id="IPR012340">
    <property type="entry name" value="NA-bd_OB-fold"/>
</dbReference>
<organism evidence="1 2">
    <name type="scientific">Malus domestica</name>
    <name type="common">Apple</name>
    <name type="synonym">Pyrus malus</name>
    <dbReference type="NCBI Taxonomy" id="3750"/>
    <lineage>
        <taxon>Eukaryota</taxon>
        <taxon>Viridiplantae</taxon>
        <taxon>Streptophyta</taxon>
        <taxon>Embryophyta</taxon>
        <taxon>Tracheophyta</taxon>
        <taxon>Spermatophyta</taxon>
        <taxon>Magnoliopsida</taxon>
        <taxon>eudicotyledons</taxon>
        <taxon>Gunneridae</taxon>
        <taxon>Pentapetalae</taxon>
        <taxon>rosids</taxon>
        <taxon>fabids</taxon>
        <taxon>Rosales</taxon>
        <taxon>Rosaceae</taxon>
        <taxon>Amygdaloideae</taxon>
        <taxon>Maleae</taxon>
        <taxon>Malus</taxon>
    </lineage>
</organism>
<reference evidence="1 2" key="1">
    <citation type="submission" date="2018-10" db="EMBL/GenBank/DDBJ databases">
        <title>A high-quality apple genome assembly.</title>
        <authorList>
            <person name="Hu J."/>
        </authorList>
    </citation>
    <scope>NUCLEOTIDE SEQUENCE [LARGE SCALE GENOMIC DNA]</scope>
    <source>
        <strain evidence="2">cv. HFTH1</strain>
        <tissue evidence="1">Young leaf</tissue>
    </source>
</reference>
<dbReference type="PANTHER" id="PTHR47165:SF4">
    <property type="entry name" value="OS03G0429900 PROTEIN"/>
    <property type="match status" value="1"/>
</dbReference>
<sequence>MDYIKWKTKVQLRLINWWHIKRLSELKIWRPKYPGIGDKYTGLHCILQQAIEASSNEMDYEIIVPKIEVGACYEIMNFRTNMAIVPHDTHIIFTYKIVFKKLACVFPPIPRHKFFLQDYSRLYPRLNKFDILTDVIGHLIVVQPLEPIQINQRIDHKCDLVIQNIWSFQGKITLWSDVAHAFPALSLIELPQPIIVVFTNLRIKLFSSWPHSIKTLPPSSKQANEEDILQTRKKVTIEDLG</sequence>
<comment type="caution">
    <text evidence="1">The sequence shown here is derived from an EMBL/GenBank/DDBJ whole genome shotgun (WGS) entry which is preliminary data.</text>
</comment>
<accession>A0A498IX08</accession>
<evidence type="ECO:0000313" key="1">
    <source>
        <dbReference type="EMBL" id="RXH86644.1"/>
    </source>
</evidence>
<evidence type="ECO:0000313" key="2">
    <source>
        <dbReference type="Proteomes" id="UP000290289"/>
    </source>
</evidence>
<dbReference type="Proteomes" id="UP000290289">
    <property type="component" value="Chromosome 10"/>
</dbReference>
<protein>
    <submittedName>
        <fullName evidence="1">Uncharacterized protein</fullName>
    </submittedName>
</protein>
<dbReference type="Gene3D" id="2.40.50.140">
    <property type="entry name" value="Nucleic acid-binding proteins"/>
    <property type="match status" value="1"/>
</dbReference>
<name>A0A498IX08_MALDO</name>
<dbReference type="PANTHER" id="PTHR47165">
    <property type="entry name" value="OS03G0429900 PROTEIN"/>
    <property type="match status" value="1"/>
</dbReference>
<keyword evidence="2" id="KW-1185">Reference proteome</keyword>